<evidence type="ECO:0000313" key="1">
    <source>
        <dbReference type="EMBL" id="KAK2095977.1"/>
    </source>
</evidence>
<keyword evidence="2" id="KW-1185">Reference proteome</keyword>
<dbReference type="EMBL" id="JASSZA010000012">
    <property type="protein sequence ID" value="KAK2095977.1"/>
    <property type="molecule type" value="Genomic_DNA"/>
</dbReference>
<comment type="caution">
    <text evidence="1">The sequence shown here is derived from an EMBL/GenBank/DDBJ whole genome shotgun (WGS) entry which is preliminary data.</text>
</comment>
<feature type="non-terminal residue" evidence="1">
    <location>
        <position position="1"/>
    </location>
</feature>
<sequence length="59" mass="6630">GSVQHGVSDHRLYHYDWFSPEGRFSPSPSLGFESKQWNVDSNQTTTIGGRMTSTSPLMK</sequence>
<organism evidence="1 2">
    <name type="scientific">Saguinus oedipus</name>
    <name type="common">Cotton-top tamarin</name>
    <name type="synonym">Oedipomidas oedipus</name>
    <dbReference type="NCBI Taxonomy" id="9490"/>
    <lineage>
        <taxon>Eukaryota</taxon>
        <taxon>Metazoa</taxon>
        <taxon>Chordata</taxon>
        <taxon>Craniata</taxon>
        <taxon>Vertebrata</taxon>
        <taxon>Euteleostomi</taxon>
        <taxon>Mammalia</taxon>
        <taxon>Eutheria</taxon>
        <taxon>Euarchontoglires</taxon>
        <taxon>Primates</taxon>
        <taxon>Haplorrhini</taxon>
        <taxon>Platyrrhini</taxon>
        <taxon>Cebidae</taxon>
        <taxon>Callitrichinae</taxon>
        <taxon>Saguinus</taxon>
    </lineage>
</organism>
<accession>A0ABQ9UI73</accession>
<dbReference type="Proteomes" id="UP001266305">
    <property type="component" value="Unassembled WGS sequence"/>
</dbReference>
<evidence type="ECO:0000313" key="2">
    <source>
        <dbReference type="Proteomes" id="UP001266305"/>
    </source>
</evidence>
<protein>
    <submittedName>
        <fullName evidence="1">Uncharacterized protein</fullName>
    </submittedName>
</protein>
<reference evidence="1 2" key="1">
    <citation type="submission" date="2023-05" db="EMBL/GenBank/DDBJ databases">
        <title>B98-5 Cell Line De Novo Hybrid Assembly: An Optical Mapping Approach.</title>
        <authorList>
            <person name="Kananen K."/>
            <person name="Auerbach J.A."/>
            <person name="Kautto E."/>
            <person name="Blachly J.S."/>
        </authorList>
    </citation>
    <scope>NUCLEOTIDE SEQUENCE [LARGE SCALE GENOMIC DNA]</scope>
    <source>
        <strain evidence="1">B95-8</strain>
        <tissue evidence="1">Cell line</tissue>
    </source>
</reference>
<name>A0ABQ9UI73_SAGOE</name>
<gene>
    <name evidence="1" type="ORF">P7K49_025011</name>
</gene>
<feature type="non-terminal residue" evidence="1">
    <location>
        <position position="59"/>
    </location>
</feature>
<proteinExistence type="predicted"/>